<evidence type="ECO:0000313" key="2">
    <source>
        <dbReference type="EMBL" id="KAJ8495234.1"/>
    </source>
</evidence>
<accession>A0AAD7U1C2</accession>
<protein>
    <submittedName>
        <fullName evidence="2">Uncharacterized protein</fullName>
    </submittedName>
</protein>
<dbReference type="AlphaFoldDB" id="A0AAD7U1C2"/>
<evidence type="ECO:0000256" key="1">
    <source>
        <dbReference type="SAM" id="MobiDB-lite"/>
    </source>
</evidence>
<keyword evidence="3" id="KW-1185">Reference proteome</keyword>
<gene>
    <name evidence="2" type="ORF">ONZ51_g1804</name>
</gene>
<proteinExistence type="predicted"/>
<feature type="compositionally biased region" description="Polar residues" evidence="1">
    <location>
        <begin position="68"/>
        <end position="90"/>
    </location>
</feature>
<organism evidence="2 3">
    <name type="scientific">Trametes cubensis</name>
    <dbReference type="NCBI Taxonomy" id="1111947"/>
    <lineage>
        <taxon>Eukaryota</taxon>
        <taxon>Fungi</taxon>
        <taxon>Dikarya</taxon>
        <taxon>Basidiomycota</taxon>
        <taxon>Agaricomycotina</taxon>
        <taxon>Agaricomycetes</taxon>
        <taxon>Polyporales</taxon>
        <taxon>Polyporaceae</taxon>
        <taxon>Trametes</taxon>
    </lineage>
</organism>
<dbReference type="EMBL" id="JAPEVG010000026">
    <property type="protein sequence ID" value="KAJ8495234.1"/>
    <property type="molecule type" value="Genomic_DNA"/>
</dbReference>
<name>A0AAD7U1C2_9APHY</name>
<feature type="compositionally biased region" description="Pro residues" evidence="1">
    <location>
        <begin position="95"/>
        <end position="110"/>
    </location>
</feature>
<feature type="region of interest" description="Disordered" evidence="1">
    <location>
        <begin position="34"/>
        <end position="177"/>
    </location>
</feature>
<feature type="compositionally biased region" description="Polar residues" evidence="1">
    <location>
        <begin position="165"/>
        <end position="177"/>
    </location>
</feature>
<dbReference type="Proteomes" id="UP001215151">
    <property type="component" value="Unassembled WGS sequence"/>
</dbReference>
<evidence type="ECO:0000313" key="3">
    <source>
        <dbReference type="Proteomes" id="UP001215151"/>
    </source>
</evidence>
<sequence>MLPIRYFHVHPPKLQLQTVTLRARTPKSELRYSVLRNPDSVPTSHSLPRSVPPYLLRTPLPPYPITLMSESDTQSRPPTQLPALSSTNLRSLPISSPPTLPPSSPYPDSDPSPYSESANRGPLSRNPPTSGRTPTPNPALVRPPELNSGQHGPNNIAPILGSLSLPPSIQTMTTSLF</sequence>
<reference evidence="2" key="1">
    <citation type="submission" date="2022-11" db="EMBL/GenBank/DDBJ databases">
        <title>Genome Sequence of Cubamyces cubensis.</title>
        <authorList>
            <person name="Buettner E."/>
        </authorList>
    </citation>
    <scope>NUCLEOTIDE SEQUENCE</scope>
    <source>
        <strain evidence="2">MPL-01</strain>
    </source>
</reference>
<comment type="caution">
    <text evidence="2">The sequence shown here is derived from an EMBL/GenBank/DDBJ whole genome shotgun (WGS) entry which is preliminary data.</text>
</comment>